<organism evidence="6 7">
    <name type="scientific">Acidisoma silvae</name>
    <dbReference type="NCBI Taxonomy" id="2802396"/>
    <lineage>
        <taxon>Bacteria</taxon>
        <taxon>Pseudomonadati</taxon>
        <taxon>Pseudomonadota</taxon>
        <taxon>Alphaproteobacteria</taxon>
        <taxon>Acetobacterales</taxon>
        <taxon>Acidocellaceae</taxon>
        <taxon>Acidisoma</taxon>
    </lineage>
</organism>
<dbReference type="FunFam" id="1.10.10.10:FF:000001">
    <property type="entry name" value="LysR family transcriptional regulator"/>
    <property type="match status" value="1"/>
</dbReference>
<name>A0A963YRZ7_9PROT</name>
<keyword evidence="4" id="KW-0804">Transcription</keyword>
<evidence type="ECO:0000313" key="7">
    <source>
        <dbReference type="Proteomes" id="UP000708298"/>
    </source>
</evidence>
<dbReference type="PANTHER" id="PTHR30537:SF72">
    <property type="entry name" value="LYSR FAMILY TRANSCRIPTIONAL REGULATOR"/>
    <property type="match status" value="1"/>
</dbReference>
<evidence type="ECO:0000256" key="1">
    <source>
        <dbReference type="ARBA" id="ARBA00009437"/>
    </source>
</evidence>
<keyword evidence="3" id="KW-0238">DNA-binding</keyword>
<dbReference type="InterPro" id="IPR000847">
    <property type="entry name" value="LysR_HTH_N"/>
</dbReference>
<comment type="caution">
    <text evidence="6">The sequence shown here is derived from an EMBL/GenBank/DDBJ whole genome shotgun (WGS) entry which is preliminary data.</text>
</comment>
<dbReference type="GO" id="GO:0003700">
    <property type="term" value="F:DNA-binding transcription factor activity"/>
    <property type="evidence" value="ECO:0007669"/>
    <property type="project" value="InterPro"/>
</dbReference>
<gene>
    <name evidence="6" type="ORF">ASILVAE211_12040</name>
</gene>
<evidence type="ECO:0000256" key="4">
    <source>
        <dbReference type="ARBA" id="ARBA00023163"/>
    </source>
</evidence>
<comment type="similarity">
    <text evidence="1">Belongs to the LysR transcriptional regulatory family.</text>
</comment>
<keyword evidence="2" id="KW-0805">Transcription regulation</keyword>
<reference evidence="6" key="2">
    <citation type="submission" date="2021-01" db="EMBL/GenBank/DDBJ databases">
        <authorList>
            <person name="Mieszkin S."/>
            <person name="Pouder E."/>
            <person name="Alain K."/>
        </authorList>
    </citation>
    <scope>NUCLEOTIDE SEQUENCE</scope>
    <source>
        <strain evidence="6">HW T2.11</strain>
    </source>
</reference>
<dbReference type="InterPro" id="IPR058163">
    <property type="entry name" value="LysR-type_TF_proteobact-type"/>
</dbReference>
<dbReference type="EMBL" id="JAESVB010000004">
    <property type="protein sequence ID" value="MCB8875914.1"/>
    <property type="molecule type" value="Genomic_DNA"/>
</dbReference>
<dbReference type="CDD" id="cd08472">
    <property type="entry name" value="PBP2_CrgA_like_3"/>
    <property type="match status" value="1"/>
</dbReference>
<evidence type="ECO:0000313" key="6">
    <source>
        <dbReference type="EMBL" id="MCB8875914.1"/>
    </source>
</evidence>
<dbReference type="Pfam" id="PF00126">
    <property type="entry name" value="HTH_1"/>
    <property type="match status" value="1"/>
</dbReference>
<dbReference type="GO" id="GO:0043565">
    <property type="term" value="F:sequence-specific DNA binding"/>
    <property type="evidence" value="ECO:0007669"/>
    <property type="project" value="TreeGrafter"/>
</dbReference>
<dbReference type="InterPro" id="IPR036388">
    <property type="entry name" value="WH-like_DNA-bd_sf"/>
</dbReference>
<protein>
    <submittedName>
        <fullName evidence="6">LysR family transcriptional regulator</fullName>
    </submittedName>
</protein>
<sequence>MDRIDRMRLFIRVVERGSFTAAAADIGVPRSTATEAIRDLEAHLGVRLLERTTRHVAPTLDGQSYYQRCLAWLLDLDEAEAGFRDARPRGLLRVDANSQLTRSFLLPYLPGFMARYPLIDLHLGQGDRLIDLVREGVDCVIRAGEPSDSSLIIRRLGLIKEVTVASPAYLAEHGIPQRPGDLMKGHRMVGFVSSRNAEILPLEFLIDGALRTMRIPSRMTVNNSDTMADLARSGFGLVQAPRYRFAADLASGALMEVLADYPPSPTPLSALYPQNRQLAPRLRVFLDWIAGIFETAEF</sequence>
<feature type="domain" description="HTH lysR-type" evidence="5">
    <location>
        <begin position="1"/>
        <end position="59"/>
    </location>
</feature>
<dbReference type="InterPro" id="IPR005119">
    <property type="entry name" value="LysR_subst-bd"/>
</dbReference>
<evidence type="ECO:0000256" key="2">
    <source>
        <dbReference type="ARBA" id="ARBA00023015"/>
    </source>
</evidence>
<dbReference type="Proteomes" id="UP000708298">
    <property type="component" value="Unassembled WGS sequence"/>
</dbReference>
<accession>A0A963YRZ7</accession>
<dbReference type="SUPFAM" id="SSF53850">
    <property type="entry name" value="Periplasmic binding protein-like II"/>
    <property type="match status" value="1"/>
</dbReference>
<dbReference type="Gene3D" id="1.10.10.10">
    <property type="entry name" value="Winged helix-like DNA-binding domain superfamily/Winged helix DNA-binding domain"/>
    <property type="match status" value="1"/>
</dbReference>
<evidence type="ECO:0000256" key="3">
    <source>
        <dbReference type="ARBA" id="ARBA00023125"/>
    </source>
</evidence>
<keyword evidence="7" id="KW-1185">Reference proteome</keyword>
<dbReference type="SUPFAM" id="SSF46785">
    <property type="entry name" value="Winged helix' DNA-binding domain"/>
    <property type="match status" value="1"/>
</dbReference>
<evidence type="ECO:0000259" key="5">
    <source>
        <dbReference type="PROSITE" id="PS50931"/>
    </source>
</evidence>
<dbReference type="GO" id="GO:0006351">
    <property type="term" value="P:DNA-templated transcription"/>
    <property type="evidence" value="ECO:0007669"/>
    <property type="project" value="TreeGrafter"/>
</dbReference>
<dbReference type="InterPro" id="IPR036390">
    <property type="entry name" value="WH_DNA-bd_sf"/>
</dbReference>
<reference evidence="6" key="1">
    <citation type="journal article" date="2021" name="Microorganisms">
        <title>Acidisoma silvae sp. nov. and Acidisomacellulosilytica sp. nov., Two Acidophilic Bacteria Isolated from Decaying Wood, Hydrolyzing Cellulose and Producing Poly-3-hydroxybutyrate.</title>
        <authorList>
            <person name="Mieszkin S."/>
            <person name="Pouder E."/>
            <person name="Uroz S."/>
            <person name="Simon-Colin C."/>
            <person name="Alain K."/>
        </authorList>
    </citation>
    <scope>NUCLEOTIDE SEQUENCE</scope>
    <source>
        <strain evidence="6">HW T2.11</strain>
    </source>
</reference>
<proteinExistence type="inferred from homology"/>
<dbReference type="Gene3D" id="3.40.190.290">
    <property type="match status" value="1"/>
</dbReference>
<dbReference type="Pfam" id="PF03466">
    <property type="entry name" value="LysR_substrate"/>
    <property type="match status" value="1"/>
</dbReference>
<dbReference type="PANTHER" id="PTHR30537">
    <property type="entry name" value="HTH-TYPE TRANSCRIPTIONAL REGULATOR"/>
    <property type="match status" value="1"/>
</dbReference>
<dbReference type="AlphaFoldDB" id="A0A963YRZ7"/>
<dbReference type="PROSITE" id="PS50931">
    <property type="entry name" value="HTH_LYSR"/>
    <property type="match status" value="1"/>
</dbReference>